<dbReference type="Pfam" id="PF00246">
    <property type="entry name" value="Peptidase_M14"/>
    <property type="match status" value="1"/>
</dbReference>
<dbReference type="EMBL" id="JACETM010000023">
    <property type="protein sequence ID" value="MBA4724132.1"/>
    <property type="molecule type" value="Genomic_DNA"/>
</dbReference>
<evidence type="ECO:0000256" key="1">
    <source>
        <dbReference type="ARBA" id="ARBA00001947"/>
    </source>
</evidence>
<evidence type="ECO:0000259" key="8">
    <source>
        <dbReference type="PROSITE" id="PS52035"/>
    </source>
</evidence>
<keyword evidence="4" id="KW-0378">Hydrolase</keyword>
<dbReference type="SUPFAM" id="SSF52317">
    <property type="entry name" value="Class I glutamine amidotransferase-like"/>
    <property type="match status" value="1"/>
</dbReference>
<evidence type="ECO:0000256" key="5">
    <source>
        <dbReference type="ARBA" id="ARBA00022833"/>
    </source>
</evidence>
<evidence type="ECO:0000313" key="9">
    <source>
        <dbReference type="EMBL" id="MBA4724132.1"/>
    </source>
</evidence>
<dbReference type="InterPro" id="IPR000834">
    <property type="entry name" value="Peptidase_M14"/>
</dbReference>
<evidence type="ECO:0000256" key="4">
    <source>
        <dbReference type="ARBA" id="ARBA00022801"/>
    </source>
</evidence>
<feature type="domain" description="Peptidase M14" evidence="8">
    <location>
        <begin position="61"/>
        <end position="374"/>
    </location>
</feature>
<keyword evidence="5" id="KW-0862">Zinc</keyword>
<proteinExistence type="inferred from homology"/>
<dbReference type="GO" id="GO:0006508">
    <property type="term" value="P:proteolysis"/>
    <property type="evidence" value="ECO:0007669"/>
    <property type="project" value="UniProtKB-KW"/>
</dbReference>
<dbReference type="GO" id="GO:0005615">
    <property type="term" value="C:extracellular space"/>
    <property type="evidence" value="ECO:0007669"/>
    <property type="project" value="TreeGrafter"/>
</dbReference>
<dbReference type="SUPFAM" id="SSF53187">
    <property type="entry name" value="Zn-dependent exopeptidases"/>
    <property type="match status" value="1"/>
</dbReference>
<evidence type="ECO:0000256" key="7">
    <source>
        <dbReference type="PROSITE-ProRule" id="PRU01379"/>
    </source>
</evidence>
<comment type="caution">
    <text evidence="9">The sequence shown here is derived from an EMBL/GenBank/DDBJ whole genome shotgun (WGS) entry which is preliminary data.</text>
</comment>
<name>A0A838YNL4_9GAMM</name>
<sequence>MNRIIFKTLLPVILITNIYASVLSEPTAYSKDLYKQNILDGNYDPTISEPDNFLDFNYGDRVASPSQISNAILTWAKESNKLKVVEYARSHENRPLYALYISSETNINNLQQIKTDLGMLADARSTSESHASRLIKSLPAIAWMAYSIHGNETSGSDAALGLIYHLIASKDQEVINMLSDMVIIIDPMMNPDGRDRFAKSLEQYRGTAPNYDDQSLLHTGDWPYGRTNHYYFDLNRDWFYLTQPETQGRVALINQWNPQILVDAHEMGAQDTFMTGPAREPVNKNMHSSLLKWGNVFAQDQGSEFDKRNWRFYTGEWHEDLYPGYSFYVNFRGTLGILYEQSRMSEDGVKRPEGTIQSYKESVHHQFVSSLVNLETLQKNSDSMYKDFWEGRKLNISNTSKWANKSFVILPTKNNKRINTLATKLKAQDIEIYQNTKEITVEGALKQSGDVLNSFVIPVGSMIIPNRQPEAPLISAILEFDAEIDDEVLIKERQATLKNGSSIMYDTTAFNFTMMYGLDALTVPMHLNKNLISWTPSPVDIDVDSTAIMWAVEGEDDSSVAFAARLMEQGVKLRIVDKEINLSNKLLSRGSVIALALDNPSLDNLVNLITSTANELNISVSSLKTGFGKEELPDWGGRHFRLLNKPKIAILSHSGFSSYDVGVSWWSIDHHLGIRHSQLNTSMIGYADLRRYNTLIMPSGYRNLSSSEITALKDWVKQGGTLITHNSSTRRLLAQDSFSRVKEISDSFDSAHKYNVSLQREFLAINTVVDKKIVNTNKVDFELNYPWENSQNKISADALKKRDNWQSLFMPSGSFVSGRINKDHWLTFGSIDTLPLLYSNLPVLMADSSSNAVVRVGEIVNTSDYDNYRSLNWSDIPAGKDINVRMSGLVWPEASNRIANSAYLTQERYGKGQIILFSGEPNFRGSALGTNRIWLNAIVYGSGLGTSTNIDL</sequence>
<evidence type="ECO:0000313" key="10">
    <source>
        <dbReference type="Proteomes" id="UP000585327"/>
    </source>
</evidence>
<comment type="similarity">
    <text evidence="2 7">Belongs to the peptidase M14 family.</text>
</comment>
<organism evidence="9 10">
    <name type="scientific">SAR86 cluster bacterium</name>
    <dbReference type="NCBI Taxonomy" id="2030880"/>
    <lineage>
        <taxon>Bacteria</taxon>
        <taxon>Pseudomonadati</taxon>
        <taxon>Pseudomonadota</taxon>
        <taxon>Gammaproteobacteria</taxon>
        <taxon>SAR86 cluster</taxon>
    </lineage>
</organism>
<evidence type="ECO:0000256" key="3">
    <source>
        <dbReference type="ARBA" id="ARBA00022670"/>
    </source>
</evidence>
<dbReference type="Proteomes" id="UP000585327">
    <property type="component" value="Unassembled WGS sequence"/>
</dbReference>
<dbReference type="PANTHER" id="PTHR11705:SF143">
    <property type="entry name" value="SLL0236 PROTEIN"/>
    <property type="match status" value="1"/>
</dbReference>
<dbReference type="CDD" id="cd03143">
    <property type="entry name" value="A4_beta-galactosidase_middle_domain"/>
    <property type="match status" value="1"/>
</dbReference>
<comment type="caution">
    <text evidence="7">Lacks conserved residue(s) required for the propagation of feature annotation.</text>
</comment>
<keyword evidence="6" id="KW-0482">Metalloprotease</keyword>
<dbReference type="Gene3D" id="3.40.630.10">
    <property type="entry name" value="Zn peptidases"/>
    <property type="match status" value="1"/>
</dbReference>
<evidence type="ECO:0000256" key="2">
    <source>
        <dbReference type="ARBA" id="ARBA00005988"/>
    </source>
</evidence>
<dbReference type="Gene3D" id="3.40.50.880">
    <property type="match status" value="1"/>
</dbReference>
<gene>
    <name evidence="9" type="ORF">H2021_02830</name>
</gene>
<dbReference type="GO" id="GO:0008270">
    <property type="term" value="F:zinc ion binding"/>
    <property type="evidence" value="ECO:0007669"/>
    <property type="project" value="InterPro"/>
</dbReference>
<protein>
    <submittedName>
        <fullName evidence="9">Peptidase</fullName>
    </submittedName>
</protein>
<evidence type="ECO:0000256" key="6">
    <source>
        <dbReference type="ARBA" id="ARBA00023049"/>
    </source>
</evidence>
<keyword evidence="3" id="KW-0645">Protease</keyword>
<dbReference type="PROSITE" id="PS52035">
    <property type="entry name" value="PEPTIDASE_M14"/>
    <property type="match status" value="1"/>
</dbReference>
<dbReference type="GO" id="GO:0004181">
    <property type="term" value="F:metallocarboxypeptidase activity"/>
    <property type="evidence" value="ECO:0007669"/>
    <property type="project" value="InterPro"/>
</dbReference>
<dbReference type="AlphaFoldDB" id="A0A838YNL4"/>
<comment type="cofactor">
    <cofactor evidence="1">
        <name>Zn(2+)</name>
        <dbReference type="ChEBI" id="CHEBI:29105"/>
    </cofactor>
</comment>
<accession>A0A838YNL4</accession>
<dbReference type="PANTHER" id="PTHR11705">
    <property type="entry name" value="PROTEASE FAMILY M14 CARBOXYPEPTIDASE A,B"/>
    <property type="match status" value="1"/>
</dbReference>
<dbReference type="InterPro" id="IPR029062">
    <property type="entry name" value="Class_I_gatase-like"/>
</dbReference>
<reference evidence="9 10" key="1">
    <citation type="submission" date="2020-06" db="EMBL/GenBank/DDBJ databases">
        <title>Dysbiosis in marine aquaculture revealed through microbiome analysis: reverse ecology for environmental sustainability.</title>
        <authorList>
            <person name="Haro-Moreno J.M."/>
            <person name="Coutinho F.H."/>
            <person name="Zaragoza-Solas A."/>
            <person name="Picazo A."/>
            <person name="Almagro-Moreno S."/>
            <person name="Lopez-Perez M."/>
        </authorList>
    </citation>
    <scope>NUCLEOTIDE SEQUENCE [LARGE SCALE GENOMIC DNA]</scope>
    <source>
        <strain evidence="9">MCMED-G42</strain>
    </source>
</reference>